<accession>A0A7G3G6J5</accession>
<proteinExistence type="predicted"/>
<gene>
    <name evidence="1" type="ORF">C1H71_04585</name>
</gene>
<dbReference type="KEGG" id="ifl:C1H71_04585"/>
<dbReference type="RefSeq" id="WP_130105505.1">
    <property type="nucleotide sequence ID" value="NZ_CP025781.1"/>
</dbReference>
<sequence>MSFECEETVLILDEMVNLDKTELPFGKRWGGQLVRLTPAHLEALQAGKFLAIDDQNEYVVYLALEKDKS</sequence>
<protein>
    <submittedName>
        <fullName evidence="1">Uncharacterized protein</fullName>
    </submittedName>
</protein>
<dbReference type="AlphaFoldDB" id="A0A7G3G6J5"/>
<dbReference type="Proteomes" id="UP000515917">
    <property type="component" value="Chromosome"/>
</dbReference>
<evidence type="ECO:0000313" key="1">
    <source>
        <dbReference type="EMBL" id="QBC42896.1"/>
    </source>
</evidence>
<keyword evidence="2" id="KW-1185">Reference proteome</keyword>
<dbReference type="EMBL" id="CP025781">
    <property type="protein sequence ID" value="QBC42896.1"/>
    <property type="molecule type" value="Genomic_DNA"/>
</dbReference>
<reference evidence="1 2" key="1">
    <citation type="submission" date="2018-01" db="EMBL/GenBank/DDBJ databases">
        <title>Genome sequence of Iodobacter sp. strain PCH194 isolated from Indian Trans-Himalaya.</title>
        <authorList>
            <person name="Kumar V."/>
            <person name="Thakur V."/>
            <person name="Kumar S."/>
            <person name="Singh D."/>
        </authorList>
    </citation>
    <scope>NUCLEOTIDE SEQUENCE [LARGE SCALE GENOMIC DNA]</scope>
    <source>
        <strain evidence="1 2">PCH194</strain>
    </source>
</reference>
<organism evidence="1 2">
    <name type="scientific">Iodobacter fluviatilis</name>
    <dbReference type="NCBI Taxonomy" id="537"/>
    <lineage>
        <taxon>Bacteria</taxon>
        <taxon>Pseudomonadati</taxon>
        <taxon>Pseudomonadota</taxon>
        <taxon>Betaproteobacteria</taxon>
        <taxon>Neisseriales</taxon>
        <taxon>Chitinibacteraceae</taxon>
        <taxon>Iodobacter</taxon>
    </lineage>
</organism>
<evidence type="ECO:0000313" key="2">
    <source>
        <dbReference type="Proteomes" id="UP000515917"/>
    </source>
</evidence>
<name>A0A7G3G6J5_9NEIS</name>